<accession>A0A179D4K7</accession>
<gene>
    <name evidence="1" type="ORF">TDIS_0902</name>
</gene>
<reference evidence="1 2" key="1">
    <citation type="submission" date="2016-04" db="EMBL/GenBank/DDBJ databases">
        <title>Genome analysis of Thermosulfurimonas dismutans, the first thermophilic sulfur-disproportionating bacterium of the phylum Thermodesulfobacteria.</title>
        <authorList>
            <person name="Mardanov A.V."/>
            <person name="Beletsky A.V."/>
            <person name="Kadnikov V.V."/>
            <person name="Slobodkin A.I."/>
            <person name="Ravin N.V."/>
        </authorList>
    </citation>
    <scope>NUCLEOTIDE SEQUENCE [LARGE SCALE GENOMIC DNA]</scope>
    <source>
        <strain evidence="1 2">S95</strain>
    </source>
</reference>
<keyword evidence="2" id="KW-1185">Reference proteome</keyword>
<dbReference type="EMBL" id="LWLG01000004">
    <property type="protein sequence ID" value="OAQ20976.1"/>
    <property type="molecule type" value="Genomic_DNA"/>
</dbReference>
<proteinExistence type="predicted"/>
<dbReference type="STRING" id="999894.TDIS_0902"/>
<protein>
    <submittedName>
        <fullName evidence="1">Putative lipoprotein</fullName>
    </submittedName>
</protein>
<evidence type="ECO:0000313" key="1">
    <source>
        <dbReference type="EMBL" id="OAQ20976.1"/>
    </source>
</evidence>
<organism evidence="1 2">
    <name type="scientific">Thermosulfurimonas dismutans</name>
    <dbReference type="NCBI Taxonomy" id="999894"/>
    <lineage>
        <taxon>Bacteria</taxon>
        <taxon>Pseudomonadati</taxon>
        <taxon>Thermodesulfobacteriota</taxon>
        <taxon>Thermodesulfobacteria</taxon>
        <taxon>Thermodesulfobacteriales</taxon>
        <taxon>Thermodesulfobacteriaceae</taxon>
        <taxon>Thermosulfurimonas</taxon>
    </lineage>
</organism>
<name>A0A179D4K7_9BACT</name>
<evidence type="ECO:0000313" key="2">
    <source>
        <dbReference type="Proteomes" id="UP000078390"/>
    </source>
</evidence>
<comment type="caution">
    <text evidence="1">The sequence shown here is derived from an EMBL/GenBank/DDBJ whole genome shotgun (WGS) entry which is preliminary data.</text>
</comment>
<dbReference type="AlphaFoldDB" id="A0A179D4K7"/>
<dbReference type="Proteomes" id="UP000078390">
    <property type="component" value="Unassembled WGS sequence"/>
</dbReference>
<sequence length="103" mass="11223">MGAFSGALLDHHNPWRGAVIGATAGAVLGGGLTAISTRATQEAVAKQQTVVYQSENAVVEATPMEYNQKTYCHKVHKRIWRNGQLVTDRIEEVCEGTKTGNYY</sequence>
<keyword evidence="1" id="KW-0449">Lipoprotein</keyword>